<dbReference type="EMBL" id="JACHJQ010000010">
    <property type="protein sequence ID" value="MBB4911599.1"/>
    <property type="molecule type" value="Genomic_DNA"/>
</dbReference>
<feature type="compositionally biased region" description="Low complexity" evidence="1">
    <location>
        <begin position="92"/>
        <end position="119"/>
    </location>
</feature>
<gene>
    <name evidence="2" type="ORF">FHR82_007869</name>
</gene>
<reference evidence="2 3" key="1">
    <citation type="submission" date="2020-08" db="EMBL/GenBank/DDBJ databases">
        <title>Genomic Encyclopedia of Type Strains, Phase III (KMG-III): the genomes of soil and plant-associated and newly described type strains.</title>
        <authorList>
            <person name="Whitman W."/>
        </authorList>
    </citation>
    <scope>NUCLEOTIDE SEQUENCE [LARGE SCALE GENOMIC DNA]</scope>
    <source>
        <strain evidence="2 3">CECT 8960</strain>
    </source>
</reference>
<dbReference type="Proteomes" id="UP000520767">
    <property type="component" value="Unassembled WGS sequence"/>
</dbReference>
<organism evidence="2 3">
    <name type="scientific">Actinophytocola algeriensis</name>
    <dbReference type="NCBI Taxonomy" id="1768010"/>
    <lineage>
        <taxon>Bacteria</taxon>
        <taxon>Bacillati</taxon>
        <taxon>Actinomycetota</taxon>
        <taxon>Actinomycetes</taxon>
        <taxon>Pseudonocardiales</taxon>
        <taxon>Pseudonocardiaceae</taxon>
    </lineage>
</organism>
<keyword evidence="3" id="KW-1185">Reference proteome</keyword>
<accession>A0A7W7QE34</accession>
<evidence type="ECO:0000256" key="1">
    <source>
        <dbReference type="SAM" id="MobiDB-lite"/>
    </source>
</evidence>
<name>A0A7W7QE34_9PSEU</name>
<sequence>MSTGIAITVFVVAYLSIATERIPKTAAALGGAARHQTAAVPDRRGARVQLVLAAVFAAFIGHSVFHIEPSVVALLGAGVLVLISGTRPRTTSPGSSGRRCCSSRARSSWSARWSRPVSSESSPRWRPTPPEATRSSRSC</sequence>
<dbReference type="AlphaFoldDB" id="A0A7W7QE34"/>
<protein>
    <submittedName>
        <fullName evidence="2">Na+/H+ antiporter NhaD/arsenite permease-like protein</fullName>
    </submittedName>
</protein>
<feature type="region of interest" description="Disordered" evidence="1">
    <location>
        <begin position="85"/>
        <end position="139"/>
    </location>
</feature>
<evidence type="ECO:0000313" key="3">
    <source>
        <dbReference type="Proteomes" id="UP000520767"/>
    </source>
</evidence>
<comment type="caution">
    <text evidence="2">The sequence shown here is derived from an EMBL/GenBank/DDBJ whole genome shotgun (WGS) entry which is preliminary data.</text>
</comment>
<proteinExistence type="predicted"/>
<evidence type="ECO:0000313" key="2">
    <source>
        <dbReference type="EMBL" id="MBB4911599.1"/>
    </source>
</evidence>